<name>A0A087ALM1_9BIFI</name>
<dbReference type="GO" id="GO:0016788">
    <property type="term" value="F:hydrolase activity, acting on ester bonds"/>
    <property type="evidence" value="ECO:0007669"/>
    <property type="project" value="TreeGrafter"/>
</dbReference>
<evidence type="ECO:0000256" key="1">
    <source>
        <dbReference type="SAM" id="MobiDB-lite"/>
    </source>
</evidence>
<dbReference type="RefSeq" id="WP_044084491.1">
    <property type="nucleotide sequence ID" value="NZ_ABXB03000003.1"/>
</dbReference>
<evidence type="ECO:0000313" key="3">
    <source>
        <dbReference type="EMBL" id="KFI59671.1"/>
    </source>
</evidence>
<sequence>MGRTLRFRKDGTFRVLQLADIQDGPVVSPDTIRLIDEAIAQADPDLVVLTGDQIRGYDPAFAEYYVNRQGDTPGTAQPVGSRIERWLTRGYGDVRTQWWRRVNVPDADGQDAHDRATQKVRATIDAFLEPIVRRGIPFAVTYGNHDFQCGLTLDEQDAIYRSYEGCMNPPTPVAAAPPNAEDSPSRETRGDDGSHAVPRRIDRSTMGTMGTWLAHAAVSRFSSLRRKVNQQVVHQWNRLTGQHEGDPLSYESGTFAVPIEASRGDGHAMAVVLVNSGDYEPGGGYGSPSQGAVAWLGSAMDALSHNRPGRLPAIAFQHIPAPEIYDCLKPVSRFTANGIRGYRKFSDRVFVVNRRLCRPGSTMSERPCCGETNTGEVQAMRQAGGYFALFAGHDHSNTFIGDIGNFELGYAPTAGFTSYGPKAADRALRLFVFHEHNPANYETKLLTYGDLVGHMPTRPMRVLFGETMVADLSSIGNWLRNAKVRAVLGAAATFFVSSRLLRWIGKRHG</sequence>
<dbReference type="OrthoDB" id="9816081at2"/>
<organism evidence="3 4">
    <name type="scientific">Bifidobacterium gallicum DSM 20093 = LMG 11596</name>
    <dbReference type="NCBI Taxonomy" id="561180"/>
    <lineage>
        <taxon>Bacteria</taxon>
        <taxon>Bacillati</taxon>
        <taxon>Actinomycetota</taxon>
        <taxon>Actinomycetes</taxon>
        <taxon>Bifidobacteriales</taxon>
        <taxon>Bifidobacteriaceae</taxon>
        <taxon>Bifidobacterium</taxon>
    </lineage>
</organism>
<feature type="region of interest" description="Disordered" evidence="1">
    <location>
        <begin position="170"/>
        <end position="201"/>
    </location>
</feature>
<dbReference type="AlphaFoldDB" id="A0A087ALM1"/>
<reference evidence="3 4" key="1">
    <citation type="submission" date="2014-03" db="EMBL/GenBank/DDBJ databases">
        <title>Genomics of Bifidobacteria.</title>
        <authorList>
            <person name="Ventura M."/>
            <person name="Milani C."/>
            <person name="Lugli G.A."/>
        </authorList>
    </citation>
    <scope>NUCLEOTIDE SEQUENCE [LARGE SCALE GENOMIC DNA]</scope>
    <source>
        <strain evidence="3 4">LMG 11596</strain>
    </source>
</reference>
<gene>
    <name evidence="3" type="ORF">BGLCM_0340</name>
</gene>
<comment type="caution">
    <text evidence="3">The sequence shown here is derived from an EMBL/GenBank/DDBJ whole genome shotgun (WGS) entry which is preliminary data.</text>
</comment>
<dbReference type="EMBL" id="JGYW01000002">
    <property type="protein sequence ID" value="KFI59671.1"/>
    <property type="molecule type" value="Genomic_DNA"/>
</dbReference>
<dbReference type="GO" id="GO:0005737">
    <property type="term" value="C:cytoplasm"/>
    <property type="evidence" value="ECO:0007669"/>
    <property type="project" value="TreeGrafter"/>
</dbReference>
<dbReference type="PANTHER" id="PTHR32440:SF11">
    <property type="entry name" value="METALLOPHOSPHOESTERASE DOMAIN-CONTAINING PROTEIN"/>
    <property type="match status" value="1"/>
</dbReference>
<dbReference type="Proteomes" id="UP000029074">
    <property type="component" value="Unassembled WGS sequence"/>
</dbReference>
<evidence type="ECO:0000313" key="4">
    <source>
        <dbReference type="Proteomes" id="UP000029074"/>
    </source>
</evidence>
<dbReference type="InterPro" id="IPR004843">
    <property type="entry name" value="Calcineurin-like_PHP"/>
</dbReference>
<feature type="compositionally biased region" description="Basic and acidic residues" evidence="1">
    <location>
        <begin position="183"/>
        <end position="201"/>
    </location>
</feature>
<dbReference type="PANTHER" id="PTHR32440">
    <property type="entry name" value="PHOSPHATASE DCR2-RELATED-RELATED"/>
    <property type="match status" value="1"/>
</dbReference>
<dbReference type="SUPFAM" id="SSF56300">
    <property type="entry name" value="Metallo-dependent phosphatases"/>
    <property type="match status" value="1"/>
</dbReference>
<dbReference type="InterPro" id="IPR029052">
    <property type="entry name" value="Metallo-depent_PP-like"/>
</dbReference>
<keyword evidence="4" id="KW-1185">Reference proteome</keyword>
<protein>
    <submittedName>
        <fullName evidence="3">Ser/Thr protein phosphatase family protein</fullName>
    </submittedName>
</protein>
<proteinExistence type="predicted"/>
<accession>A0A087ALM1</accession>
<dbReference type="Pfam" id="PF00149">
    <property type="entry name" value="Metallophos"/>
    <property type="match status" value="1"/>
</dbReference>
<evidence type="ECO:0000259" key="2">
    <source>
        <dbReference type="Pfam" id="PF00149"/>
    </source>
</evidence>
<feature type="domain" description="Calcineurin-like phosphoesterase" evidence="2">
    <location>
        <begin position="13"/>
        <end position="153"/>
    </location>
</feature>